<feature type="domain" description="RNase H type-1" evidence="1">
    <location>
        <begin position="165"/>
        <end position="247"/>
    </location>
</feature>
<name>A0AAD9XPT3_9ROSI</name>
<dbReference type="InterPro" id="IPR012337">
    <property type="entry name" value="RNaseH-like_sf"/>
</dbReference>
<dbReference type="InterPro" id="IPR036397">
    <property type="entry name" value="RNaseH_sf"/>
</dbReference>
<comment type="caution">
    <text evidence="2">The sequence shown here is derived from an EMBL/GenBank/DDBJ whole genome shotgun (WGS) entry which is preliminary data.</text>
</comment>
<evidence type="ECO:0000313" key="2">
    <source>
        <dbReference type="EMBL" id="KAK2663155.1"/>
    </source>
</evidence>
<dbReference type="InterPro" id="IPR053151">
    <property type="entry name" value="RNase_H-like"/>
</dbReference>
<dbReference type="Gene3D" id="3.30.420.10">
    <property type="entry name" value="Ribonuclease H-like superfamily/Ribonuclease H"/>
    <property type="match status" value="1"/>
</dbReference>
<dbReference type="InterPro" id="IPR002156">
    <property type="entry name" value="RNaseH_domain"/>
</dbReference>
<dbReference type="Proteomes" id="UP001280121">
    <property type="component" value="Unassembled WGS sequence"/>
</dbReference>
<dbReference type="GO" id="GO:0004523">
    <property type="term" value="F:RNA-DNA hybrid ribonuclease activity"/>
    <property type="evidence" value="ECO:0007669"/>
    <property type="project" value="InterPro"/>
</dbReference>
<protein>
    <recommendedName>
        <fullName evidence="1">RNase H type-1 domain-containing protein</fullName>
    </recommendedName>
</protein>
<keyword evidence="3" id="KW-1185">Reference proteome</keyword>
<reference evidence="2" key="1">
    <citation type="journal article" date="2023" name="Plant J.">
        <title>Genome sequences and population genomics provide insights into the demographic history, inbreeding, and mutation load of two 'living fossil' tree species of Dipteronia.</title>
        <authorList>
            <person name="Feng Y."/>
            <person name="Comes H.P."/>
            <person name="Chen J."/>
            <person name="Zhu S."/>
            <person name="Lu R."/>
            <person name="Zhang X."/>
            <person name="Li P."/>
            <person name="Qiu J."/>
            <person name="Olsen K.M."/>
            <person name="Qiu Y."/>
        </authorList>
    </citation>
    <scope>NUCLEOTIDE SEQUENCE</scope>
    <source>
        <strain evidence="2">KIB01</strain>
    </source>
</reference>
<evidence type="ECO:0000313" key="3">
    <source>
        <dbReference type="Proteomes" id="UP001280121"/>
    </source>
</evidence>
<gene>
    <name evidence="2" type="ORF">Ddye_001729</name>
</gene>
<dbReference type="PANTHER" id="PTHR47723">
    <property type="entry name" value="OS05G0353850 PROTEIN"/>
    <property type="match status" value="1"/>
</dbReference>
<dbReference type="SUPFAM" id="SSF53098">
    <property type="entry name" value="Ribonuclease H-like"/>
    <property type="match status" value="1"/>
</dbReference>
<evidence type="ECO:0000259" key="1">
    <source>
        <dbReference type="Pfam" id="PF13456"/>
    </source>
</evidence>
<dbReference type="InterPro" id="IPR044730">
    <property type="entry name" value="RNase_H-like_dom_plant"/>
</dbReference>
<dbReference type="PANTHER" id="PTHR47723:SF19">
    <property type="entry name" value="POLYNUCLEOTIDYL TRANSFERASE, RIBONUCLEASE H-LIKE SUPERFAMILY PROTEIN"/>
    <property type="match status" value="1"/>
</dbReference>
<accession>A0AAD9XPT3</accession>
<proteinExistence type="predicted"/>
<dbReference type="GO" id="GO:0003676">
    <property type="term" value="F:nucleic acid binding"/>
    <property type="evidence" value="ECO:0007669"/>
    <property type="project" value="InterPro"/>
</dbReference>
<dbReference type="AlphaFoldDB" id="A0AAD9XPT3"/>
<sequence length="259" mass="28816">MLEGIEFGKKLRQWIRHCNSSPMLSVLVNGKPTRQFGLERGLRQWDSLSPFLFNVAVEGLSALFRKVEDFNLMKGACFESEEMGLEWGVSKISVFVKTIGRISDQGEVFWKILEIGLTVVIAVVWTMWETRNEKVFKDGDTHLSQAKDMEGYGVGDSLIGSFKFNVDGSARGFPFNSGISGVLRDDRGKVLCLFSTNVGIQDVVTTEILALAKACNLCLGKPELLDRNIEFVSDSMVVVLWINGPGIGSLKHIKTIYNI</sequence>
<organism evidence="2 3">
    <name type="scientific">Dipteronia dyeriana</name>
    <dbReference type="NCBI Taxonomy" id="168575"/>
    <lineage>
        <taxon>Eukaryota</taxon>
        <taxon>Viridiplantae</taxon>
        <taxon>Streptophyta</taxon>
        <taxon>Embryophyta</taxon>
        <taxon>Tracheophyta</taxon>
        <taxon>Spermatophyta</taxon>
        <taxon>Magnoliopsida</taxon>
        <taxon>eudicotyledons</taxon>
        <taxon>Gunneridae</taxon>
        <taxon>Pentapetalae</taxon>
        <taxon>rosids</taxon>
        <taxon>malvids</taxon>
        <taxon>Sapindales</taxon>
        <taxon>Sapindaceae</taxon>
        <taxon>Hippocastanoideae</taxon>
        <taxon>Acereae</taxon>
        <taxon>Dipteronia</taxon>
    </lineage>
</organism>
<dbReference type="CDD" id="cd06222">
    <property type="entry name" value="RNase_H_like"/>
    <property type="match status" value="1"/>
</dbReference>
<dbReference type="EMBL" id="JANJYI010000001">
    <property type="protein sequence ID" value="KAK2663155.1"/>
    <property type="molecule type" value="Genomic_DNA"/>
</dbReference>
<dbReference type="Pfam" id="PF13456">
    <property type="entry name" value="RVT_3"/>
    <property type="match status" value="1"/>
</dbReference>